<dbReference type="InterPro" id="IPR036634">
    <property type="entry name" value="PRD_sf"/>
</dbReference>
<accession>A0A9Q8Y116</accession>
<keyword evidence="7" id="KW-1185">Reference proteome</keyword>
<name>A0A9Q8Y116_9LACT</name>
<dbReference type="NCBIfam" id="NF046042">
    <property type="entry name" value="LicT"/>
    <property type="match status" value="1"/>
</dbReference>
<dbReference type="Proteomes" id="UP001056730">
    <property type="component" value="Chromosome"/>
</dbReference>
<dbReference type="InterPro" id="IPR004341">
    <property type="entry name" value="CAT_RNA-bd_dom"/>
</dbReference>
<dbReference type="Gene3D" id="1.10.1790.10">
    <property type="entry name" value="PRD domain"/>
    <property type="match status" value="2"/>
</dbReference>
<dbReference type="RefSeq" id="WP_096369109.1">
    <property type="nucleotide sequence ID" value="NZ_AP017373.1"/>
</dbReference>
<dbReference type="SMART" id="SM01061">
    <property type="entry name" value="CAT_RBD"/>
    <property type="match status" value="1"/>
</dbReference>
<evidence type="ECO:0000313" key="6">
    <source>
        <dbReference type="Proteomes" id="UP001056730"/>
    </source>
</evidence>
<organism evidence="5 6">
    <name type="scientific">Lactococcus formosensis</name>
    <dbReference type="NCBI Taxonomy" id="1281486"/>
    <lineage>
        <taxon>Bacteria</taxon>
        <taxon>Bacillati</taxon>
        <taxon>Bacillota</taxon>
        <taxon>Bacilli</taxon>
        <taxon>Lactobacillales</taxon>
        <taxon>Streptococcaceae</taxon>
        <taxon>Lactococcus</taxon>
    </lineage>
</organism>
<proteinExistence type="predicted"/>
<dbReference type="Pfam" id="PF00874">
    <property type="entry name" value="PRD"/>
    <property type="match status" value="2"/>
</dbReference>
<gene>
    <name evidence="5" type="ORF">LMK00_09675</name>
    <name evidence="4" type="ORF">NF708_09320</name>
    <name evidence="3" type="ORF">NF717_06610</name>
</gene>
<dbReference type="Pfam" id="PF03123">
    <property type="entry name" value="CAT_RBD"/>
    <property type="match status" value="1"/>
</dbReference>
<reference evidence="5" key="1">
    <citation type="journal article" date="2022" name="Front. Microbiol.">
        <title>Feed Insects as a Reservoir of Granadaene-Producing Lactococci.</title>
        <authorList>
            <person name="Neuzil-Bunesova V."/>
            <person name="Ramirez Garcia A."/>
            <person name="Modrackova N."/>
            <person name="Makovska M."/>
            <person name="Sabolova M."/>
            <person name="Sproer C."/>
            <person name="Bunk B."/>
            <person name="Blom J."/>
            <person name="Schwab C."/>
        </authorList>
    </citation>
    <scope>NUCLEOTIDE SEQUENCE</scope>
    <source>
        <strain evidence="5">I4/6O</strain>
    </source>
</reference>
<dbReference type="AlphaFoldDB" id="A0A9Q8Y116"/>
<dbReference type="KEGG" id="lfo:LMK00_09675"/>
<feature type="domain" description="PRD" evidence="2">
    <location>
        <begin position="170"/>
        <end position="281"/>
    </location>
</feature>
<dbReference type="SUPFAM" id="SSF50151">
    <property type="entry name" value="SacY-like RNA-binding domain"/>
    <property type="match status" value="1"/>
</dbReference>
<dbReference type="EMBL" id="JAMWFV010000007">
    <property type="protein sequence ID" value="MDG6145330.1"/>
    <property type="molecule type" value="Genomic_DNA"/>
</dbReference>
<keyword evidence="1" id="KW-0677">Repeat</keyword>
<evidence type="ECO:0000313" key="4">
    <source>
        <dbReference type="EMBL" id="MDG6194191.1"/>
    </source>
</evidence>
<dbReference type="EMBL" id="CP086395">
    <property type="protein sequence ID" value="USJ20070.1"/>
    <property type="molecule type" value="Genomic_DNA"/>
</dbReference>
<dbReference type="GO" id="GO:0006355">
    <property type="term" value="P:regulation of DNA-templated transcription"/>
    <property type="evidence" value="ECO:0007669"/>
    <property type="project" value="InterPro"/>
</dbReference>
<evidence type="ECO:0000259" key="2">
    <source>
        <dbReference type="PROSITE" id="PS51372"/>
    </source>
</evidence>
<evidence type="ECO:0000313" key="3">
    <source>
        <dbReference type="EMBL" id="MDG6145330.1"/>
    </source>
</evidence>
<dbReference type="PANTHER" id="PTHR30185">
    <property type="entry name" value="CRYPTIC BETA-GLUCOSIDE BGL OPERON ANTITERMINATOR"/>
    <property type="match status" value="1"/>
</dbReference>
<dbReference type="Gene3D" id="2.30.24.10">
    <property type="entry name" value="CAT RNA-binding domain"/>
    <property type="match status" value="1"/>
</dbReference>
<dbReference type="PROSITE" id="PS51372">
    <property type="entry name" value="PRD_2"/>
    <property type="match status" value="2"/>
</dbReference>
<dbReference type="InterPro" id="IPR050661">
    <property type="entry name" value="BglG_antiterminators"/>
</dbReference>
<evidence type="ECO:0000313" key="5">
    <source>
        <dbReference type="EMBL" id="USJ20070.1"/>
    </source>
</evidence>
<dbReference type="GO" id="GO:0003723">
    <property type="term" value="F:RNA binding"/>
    <property type="evidence" value="ECO:0007669"/>
    <property type="project" value="InterPro"/>
</dbReference>
<dbReference type="EMBL" id="JAMWGI010000006">
    <property type="protein sequence ID" value="MDG6194191.1"/>
    <property type="molecule type" value="Genomic_DNA"/>
</dbReference>
<dbReference type="InterPro" id="IPR011608">
    <property type="entry name" value="PRD"/>
</dbReference>
<dbReference type="Proteomes" id="UP001153203">
    <property type="component" value="Unassembled WGS sequence"/>
</dbReference>
<dbReference type="Proteomes" id="UP001153199">
    <property type="component" value="Unassembled WGS sequence"/>
</dbReference>
<sequence>MEIRKILNNNVVIAINSRNEEIILMGLGIGFKKKIGQAVEVDKIEKIFGLKASSDIQSFSEILNEIPSTIIELSMVTLSEVKVKFDKEVSDTTLVAFADHLHAALLRTEENISVKNFLLWDIKRFFPEEFKICLKALGKVKEQFGVELPEDEAGFLTMHIVNGTLGAGHEYAMQLTKLMEEILTTLKYTLKVTFDEQDIYFQRFVTHLKFFTERILSGSARVEETDKELFALIMRKYPVAYLGTRKVSEFLKQTRDYEVSESEQIYMTVHLARILEKIQEN</sequence>
<reference evidence="3" key="2">
    <citation type="submission" date="2022-06" db="EMBL/GenBank/DDBJ databases">
        <title>Lactococcus from bovine mastitis in China.</title>
        <authorList>
            <person name="Lin Y."/>
            <person name="Han B."/>
        </authorList>
    </citation>
    <scope>NUCLEOTIDE SEQUENCE</scope>
    <source>
        <strain evidence="4">Hebei-B-39</strain>
        <strain evidence="3">Ningxia-I-26</strain>
    </source>
</reference>
<dbReference type="InterPro" id="IPR036650">
    <property type="entry name" value="CAT_RNA-bd_dom_sf"/>
</dbReference>
<feature type="domain" description="PRD" evidence="2">
    <location>
        <begin position="65"/>
        <end position="169"/>
    </location>
</feature>
<dbReference type="SUPFAM" id="SSF63520">
    <property type="entry name" value="PTS-regulatory domain, PRD"/>
    <property type="match status" value="2"/>
</dbReference>
<evidence type="ECO:0000313" key="7">
    <source>
        <dbReference type="Proteomes" id="UP001153199"/>
    </source>
</evidence>
<dbReference type="PANTHER" id="PTHR30185:SF15">
    <property type="entry name" value="CRYPTIC BETA-GLUCOSIDE BGL OPERON ANTITERMINATOR"/>
    <property type="match status" value="1"/>
</dbReference>
<evidence type="ECO:0000256" key="1">
    <source>
        <dbReference type="ARBA" id="ARBA00022737"/>
    </source>
</evidence>
<protein>
    <submittedName>
        <fullName evidence="5">PRD domain-containing protein</fullName>
    </submittedName>
</protein>